<keyword evidence="6" id="KW-0479">Metal-binding</keyword>
<comment type="cofactor">
    <cofactor evidence="1">
        <name>Zn(2+)</name>
        <dbReference type="ChEBI" id="CHEBI:29105"/>
    </cofactor>
</comment>
<dbReference type="SUPFAM" id="SSF142695">
    <property type="entry name" value="RibA-like"/>
    <property type="match status" value="1"/>
</dbReference>
<comment type="pathway">
    <text evidence="2">Cofactor biosynthesis; riboflavin biosynthesis; 5-amino-6-(D-ribitylamino)uracil from GTP: step 1/4.</text>
</comment>
<keyword evidence="5" id="KW-0686">Riboflavin biosynthesis</keyword>
<keyword evidence="10" id="KW-0342">GTP-binding</keyword>
<keyword evidence="7" id="KW-0547">Nucleotide-binding</keyword>
<protein>
    <recommendedName>
        <fullName evidence="4">GTP cyclohydrolase II</fullName>
        <ecNumber evidence="4">3.5.4.25</ecNumber>
    </recommendedName>
</protein>
<dbReference type="GO" id="GO:0005829">
    <property type="term" value="C:cytosol"/>
    <property type="evidence" value="ECO:0007669"/>
    <property type="project" value="TreeGrafter"/>
</dbReference>
<dbReference type="RefSeq" id="WP_169074769.1">
    <property type="nucleotide sequence ID" value="NZ_JABBXH010000002.1"/>
</dbReference>
<dbReference type="EC" id="3.5.4.25" evidence="4"/>
<dbReference type="UniPathway" id="UPA00275"/>
<evidence type="ECO:0000256" key="11">
    <source>
        <dbReference type="ARBA" id="ARBA00043932"/>
    </source>
</evidence>
<dbReference type="GO" id="GO:0009231">
    <property type="term" value="P:riboflavin biosynthetic process"/>
    <property type="evidence" value="ECO:0007669"/>
    <property type="project" value="UniProtKB-UniPathway"/>
</dbReference>
<keyword evidence="9" id="KW-0862">Zinc</keyword>
<dbReference type="FunFam" id="3.40.50.10990:FF:000001">
    <property type="entry name" value="Riboflavin biosynthesis protein RibBA"/>
    <property type="match status" value="1"/>
</dbReference>
<evidence type="ECO:0000256" key="1">
    <source>
        <dbReference type="ARBA" id="ARBA00001947"/>
    </source>
</evidence>
<keyword evidence="8 14" id="KW-0378">Hydrolase</keyword>
<organism evidence="14 15">
    <name type="scientific">Thalassotalea algicola</name>
    <dbReference type="NCBI Taxonomy" id="2716224"/>
    <lineage>
        <taxon>Bacteria</taxon>
        <taxon>Pseudomonadati</taxon>
        <taxon>Pseudomonadota</taxon>
        <taxon>Gammaproteobacteria</taxon>
        <taxon>Alteromonadales</taxon>
        <taxon>Colwelliaceae</taxon>
        <taxon>Thalassotalea</taxon>
    </lineage>
</organism>
<accession>A0A7Y0Q6K2</accession>
<evidence type="ECO:0000256" key="12">
    <source>
        <dbReference type="ARBA" id="ARBA00049295"/>
    </source>
</evidence>
<evidence type="ECO:0000259" key="13">
    <source>
        <dbReference type="Pfam" id="PF00925"/>
    </source>
</evidence>
<reference evidence="14 15" key="1">
    <citation type="submission" date="2020-04" db="EMBL/GenBank/DDBJ databases">
        <title>Thalassotalea sp. M1531, isolated from the surface of marine red alga.</title>
        <authorList>
            <person name="Pang L."/>
            <person name="Lu D.-C."/>
        </authorList>
    </citation>
    <scope>NUCLEOTIDE SEQUENCE [LARGE SCALE GENOMIC DNA]</scope>
    <source>
        <strain evidence="14 15">M1531</strain>
    </source>
</reference>
<dbReference type="CDD" id="cd00641">
    <property type="entry name" value="GTP_cyclohydro2"/>
    <property type="match status" value="1"/>
</dbReference>
<proteinExistence type="inferred from homology"/>
<dbReference type="GO" id="GO:0005525">
    <property type="term" value="F:GTP binding"/>
    <property type="evidence" value="ECO:0007669"/>
    <property type="project" value="UniProtKB-KW"/>
</dbReference>
<evidence type="ECO:0000256" key="4">
    <source>
        <dbReference type="ARBA" id="ARBA00012762"/>
    </source>
</evidence>
<sequence>MSEIRARVNLKVGHNSDIDAEILSFTCFDKDNEHVAMVFKQADLKQDVPLVRVHSECLTGDVFHSSRCDCGEQLDESIEKMAEEGGVILYMRQEGRGIGLYNKIDAYVLQSQGLNTYQANNHLGFDDDQRSFEHAIAMLNALDIKQLKLLTNNPRKAKALADHVDVKEVVNTRVHLKSDNAEYLAAKQQHGKHNIKLD</sequence>
<dbReference type="Proteomes" id="UP000568664">
    <property type="component" value="Unassembled WGS sequence"/>
</dbReference>
<comment type="function">
    <text evidence="11">Catalyzes the conversion of GTP to 2,5-diamino-6-ribosylamino-4(3H)-pyrimidinone 5'-phosphate (DARP), formate and pyrophosphate.</text>
</comment>
<dbReference type="InterPro" id="IPR036144">
    <property type="entry name" value="RibA-like_sf"/>
</dbReference>
<evidence type="ECO:0000256" key="3">
    <source>
        <dbReference type="ARBA" id="ARBA00005520"/>
    </source>
</evidence>
<name>A0A7Y0Q6K2_9GAMM</name>
<comment type="caution">
    <text evidence="14">The sequence shown here is derived from an EMBL/GenBank/DDBJ whole genome shotgun (WGS) entry which is preliminary data.</text>
</comment>
<dbReference type="PANTHER" id="PTHR21327:SF18">
    <property type="entry name" value="3,4-DIHYDROXY-2-BUTANONE 4-PHOSPHATE SYNTHASE"/>
    <property type="match status" value="1"/>
</dbReference>
<dbReference type="PANTHER" id="PTHR21327">
    <property type="entry name" value="GTP CYCLOHYDROLASE II-RELATED"/>
    <property type="match status" value="1"/>
</dbReference>
<dbReference type="EMBL" id="JABBXH010000002">
    <property type="protein sequence ID" value="NMP31458.1"/>
    <property type="molecule type" value="Genomic_DNA"/>
</dbReference>
<evidence type="ECO:0000256" key="5">
    <source>
        <dbReference type="ARBA" id="ARBA00022619"/>
    </source>
</evidence>
<evidence type="ECO:0000313" key="14">
    <source>
        <dbReference type="EMBL" id="NMP31458.1"/>
    </source>
</evidence>
<feature type="domain" description="GTP cyclohydrolase II" evidence="13">
    <location>
        <begin position="21"/>
        <end position="163"/>
    </location>
</feature>
<dbReference type="GO" id="GO:0003935">
    <property type="term" value="F:GTP cyclohydrolase II activity"/>
    <property type="evidence" value="ECO:0007669"/>
    <property type="project" value="UniProtKB-EC"/>
</dbReference>
<keyword evidence="15" id="KW-1185">Reference proteome</keyword>
<dbReference type="AlphaFoldDB" id="A0A7Y0Q6K2"/>
<dbReference type="GO" id="GO:0046872">
    <property type="term" value="F:metal ion binding"/>
    <property type="evidence" value="ECO:0007669"/>
    <property type="project" value="UniProtKB-KW"/>
</dbReference>
<evidence type="ECO:0000256" key="2">
    <source>
        <dbReference type="ARBA" id="ARBA00004853"/>
    </source>
</evidence>
<dbReference type="InterPro" id="IPR000926">
    <property type="entry name" value="RibA"/>
</dbReference>
<evidence type="ECO:0000313" key="15">
    <source>
        <dbReference type="Proteomes" id="UP000568664"/>
    </source>
</evidence>
<comment type="catalytic activity">
    <reaction evidence="12">
        <text>GTP + 4 H2O = 2,5-diamino-6-hydroxy-4-(5-phosphoribosylamino)-pyrimidine + formate + 2 phosphate + 3 H(+)</text>
        <dbReference type="Rhea" id="RHEA:23704"/>
        <dbReference type="ChEBI" id="CHEBI:15377"/>
        <dbReference type="ChEBI" id="CHEBI:15378"/>
        <dbReference type="ChEBI" id="CHEBI:15740"/>
        <dbReference type="ChEBI" id="CHEBI:37565"/>
        <dbReference type="ChEBI" id="CHEBI:43474"/>
        <dbReference type="ChEBI" id="CHEBI:58614"/>
        <dbReference type="EC" id="3.5.4.25"/>
    </reaction>
</comment>
<evidence type="ECO:0000256" key="8">
    <source>
        <dbReference type="ARBA" id="ARBA00022801"/>
    </source>
</evidence>
<evidence type="ECO:0000256" key="6">
    <source>
        <dbReference type="ARBA" id="ARBA00022723"/>
    </source>
</evidence>
<dbReference type="NCBIfam" id="NF001591">
    <property type="entry name" value="PRK00393.1"/>
    <property type="match status" value="1"/>
</dbReference>
<evidence type="ECO:0000256" key="9">
    <source>
        <dbReference type="ARBA" id="ARBA00022833"/>
    </source>
</evidence>
<evidence type="ECO:0000256" key="7">
    <source>
        <dbReference type="ARBA" id="ARBA00022741"/>
    </source>
</evidence>
<dbReference type="InterPro" id="IPR032677">
    <property type="entry name" value="GTP_cyclohydro_II"/>
</dbReference>
<dbReference type="Gene3D" id="3.40.50.10990">
    <property type="entry name" value="GTP cyclohydrolase II"/>
    <property type="match status" value="1"/>
</dbReference>
<dbReference type="Pfam" id="PF00925">
    <property type="entry name" value="GTP_cyclohydro2"/>
    <property type="match status" value="1"/>
</dbReference>
<comment type="similarity">
    <text evidence="3">In the N-terminal section; belongs to the DHBP synthase family.</text>
</comment>
<gene>
    <name evidence="14" type="ORF">HII17_07785</name>
</gene>
<evidence type="ECO:0000256" key="10">
    <source>
        <dbReference type="ARBA" id="ARBA00023134"/>
    </source>
</evidence>